<accession>A0A7K3S1A5</accession>
<evidence type="ECO:0000313" key="2">
    <source>
        <dbReference type="EMBL" id="NEC21208.1"/>
    </source>
</evidence>
<dbReference type="EMBL" id="JAAGMP010001046">
    <property type="protein sequence ID" value="NEC21208.1"/>
    <property type="molecule type" value="Genomic_DNA"/>
</dbReference>
<evidence type="ECO:0000313" key="3">
    <source>
        <dbReference type="Proteomes" id="UP000469670"/>
    </source>
</evidence>
<reference evidence="2 3" key="1">
    <citation type="submission" date="2020-01" db="EMBL/GenBank/DDBJ databases">
        <title>Insect and environment-associated Actinomycetes.</title>
        <authorList>
            <person name="Currrie C."/>
            <person name="Chevrette M."/>
            <person name="Carlson C."/>
            <person name="Stubbendieck R."/>
            <person name="Wendt-Pienkowski E."/>
        </authorList>
    </citation>
    <scope>NUCLEOTIDE SEQUENCE [LARGE SCALE GENOMIC DNA]</scope>
    <source>
        <strain evidence="2 3">SID7590</strain>
    </source>
</reference>
<sequence>MNGNAVLAGASWFTSSYSNDQGGACVEGARLHGGMMAVRDSKDREEGTFVFPAGPWAAFVDAVKQDTLA</sequence>
<dbReference type="Pfam" id="PF04149">
    <property type="entry name" value="DUF397"/>
    <property type="match status" value="1"/>
</dbReference>
<dbReference type="AlphaFoldDB" id="A0A7K3S1A5"/>
<dbReference type="Proteomes" id="UP000469670">
    <property type="component" value="Unassembled WGS sequence"/>
</dbReference>
<comment type="caution">
    <text evidence="2">The sequence shown here is derived from an EMBL/GenBank/DDBJ whole genome shotgun (WGS) entry which is preliminary data.</text>
</comment>
<feature type="domain" description="DUF397" evidence="1">
    <location>
        <begin position="10"/>
        <end position="64"/>
    </location>
</feature>
<protein>
    <submittedName>
        <fullName evidence="2">DUF397 domain-containing protein</fullName>
    </submittedName>
</protein>
<evidence type="ECO:0000259" key="1">
    <source>
        <dbReference type="Pfam" id="PF04149"/>
    </source>
</evidence>
<dbReference type="InterPro" id="IPR007278">
    <property type="entry name" value="DUF397"/>
</dbReference>
<name>A0A7K3S1A5_9ACTN</name>
<organism evidence="2 3">
    <name type="scientific">Streptomyces parvus</name>
    <dbReference type="NCBI Taxonomy" id="66428"/>
    <lineage>
        <taxon>Bacteria</taxon>
        <taxon>Bacillati</taxon>
        <taxon>Actinomycetota</taxon>
        <taxon>Actinomycetes</taxon>
        <taxon>Kitasatosporales</taxon>
        <taxon>Streptomycetaceae</taxon>
        <taxon>Streptomyces</taxon>
    </lineage>
</organism>
<proteinExistence type="predicted"/>
<dbReference type="RefSeq" id="WP_164205235.1">
    <property type="nucleotide sequence ID" value="NZ_JAAGMP010001046.1"/>
</dbReference>
<gene>
    <name evidence="2" type="ORF">G3I50_23615</name>
</gene>